<organism evidence="1 2">
    <name type="scientific">Plectus sambesii</name>
    <dbReference type="NCBI Taxonomy" id="2011161"/>
    <lineage>
        <taxon>Eukaryota</taxon>
        <taxon>Metazoa</taxon>
        <taxon>Ecdysozoa</taxon>
        <taxon>Nematoda</taxon>
        <taxon>Chromadorea</taxon>
        <taxon>Plectida</taxon>
        <taxon>Plectina</taxon>
        <taxon>Plectoidea</taxon>
        <taxon>Plectidae</taxon>
        <taxon>Plectus</taxon>
    </lineage>
</organism>
<evidence type="ECO:0000313" key="1">
    <source>
        <dbReference type="Proteomes" id="UP000887566"/>
    </source>
</evidence>
<protein>
    <submittedName>
        <fullName evidence="2">Uncharacterized protein</fullName>
    </submittedName>
</protein>
<dbReference type="AlphaFoldDB" id="A0A914W9R4"/>
<accession>A0A914W9R4</accession>
<reference evidence="2" key="1">
    <citation type="submission" date="2022-11" db="UniProtKB">
        <authorList>
            <consortium name="WormBaseParasite"/>
        </authorList>
    </citation>
    <scope>IDENTIFICATION</scope>
</reference>
<dbReference type="Proteomes" id="UP000887566">
    <property type="component" value="Unplaced"/>
</dbReference>
<sequence length="194" mass="21776">MGLFESLKVAGKVAICSARPDSANRIMPGVLDFVRLVTESYAPPPPTHFTVQGFHLDQGGFLLTEMAYRIPGARSTGRSYYTIGFSHEVAHLTNMLDEVGKYTIKADERVAGLHFADIWFATKPGTLKSKQIPQLDQGKAVMGKAEENELSFGQHDTLMISSLQRYFRLFWLRLHNSLVEIKSIDIQICRNVMN</sequence>
<name>A0A914W9R4_9BILA</name>
<keyword evidence="1" id="KW-1185">Reference proteome</keyword>
<proteinExistence type="predicted"/>
<dbReference type="WBParaSite" id="PSAMB.scaffold354size55009.g5386.t1">
    <property type="protein sequence ID" value="PSAMB.scaffold354size55009.g5386.t1"/>
    <property type="gene ID" value="PSAMB.scaffold354size55009.g5386"/>
</dbReference>
<evidence type="ECO:0000313" key="2">
    <source>
        <dbReference type="WBParaSite" id="PSAMB.scaffold354size55009.g5386.t1"/>
    </source>
</evidence>